<evidence type="ECO:0000313" key="3">
    <source>
        <dbReference type="Proteomes" id="UP001158066"/>
    </source>
</evidence>
<evidence type="ECO:0000313" key="2">
    <source>
        <dbReference type="EMBL" id="SMP64366.1"/>
    </source>
</evidence>
<keyword evidence="3" id="KW-1185">Reference proteome</keyword>
<dbReference type="EMBL" id="FXUF01000011">
    <property type="protein sequence ID" value="SMP64366.1"/>
    <property type="molecule type" value="Genomic_DNA"/>
</dbReference>
<evidence type="ECO:0000259" key="1">
    <source>
        <dbReference type="Pfam" id="PF13338"/>
    </source>
</evidence>
<accession>A0AA45WXX9</accession>
<dbReference type="RefSeq" id="WP_283410046.1">
    <property type="nucleotide sequence ID" value="NZ_FXUF01000011.1"/>
</dbReference>
<proteinExistence type="predicted"/>
<dbReference type="Pfam" id="PF13338">
    <property type="entry name" value="AbiEi_4"/>
    <property type="match status" value="1"/>
</dbReference>
<reference evidence="2" key="1">
    <citation type="submission" date="2017-05" db="EMBL/GenBank/DDBJ databases">
        <authorList>
            <person name="Varghese N."/>
            <person name="Submissions S."/>
        </authorList>
    </citation>
    <scope>NUCLEOTIDE SEQUENCE</scope>
    <source>
        <strain evidence="2">Su22</strain>
    </source>
</reference>
<organism evidence="2 3">
    <name type="scientific">Anoxynatronum buryatiense</name>
    <dbReference type="NCBI Taxonomy" id="489973"/>
    <lineage>
        <taxon>Bacteria</taxon>
        <taxon>Bacillati</taxon>
        <taxon>Bacillota</taxon>
        <taxon>Clostridia</taxon>
        <taxon>Eubacteriales</taxon>
        <taxon>Clostridiaceae</taxon>
        <taxon>Anoxynatronum</taxon>
    </lineage>
</organism>
<comment type="caution">
    <text evidence="2">The sequence shown here is derived from an EMBL/GenBank/DDBJ whole genome shotgun (WGS) entry which is preliminary data.</text>
</comment>
<name>A0AA45WXX9_9CLOT</name>
<sequence length="197" mass="22552">MTSVEKLSYLLKKNKGFLKTSDAVSSGISRTVLGDFVRKNGLERVAHGLYMSQDAWEDNLFVIQVRYPESVFSHETALYLLNLANREPSPFSVTLRTGTNSARLSKEGIKVYKVKEALFDQGIIETISPSGHTVRTYNAERTICDLFRSRRNIEIQALQDAVKTYVHLRDKNIPLLMRYAKLFSVEKMVRQYLDVLL</sequence>
<dbReference type="Proteomes" id="UP001158066">
    <property type="component" value="Unassembled WGS sequence"/>
</dbReference>
<dbReference type="InterPro" id="IPR025159">
    <property type="entry name" value="AbiEi_N"/>
</dbReference>
<dbReference type="AlphaFoldDB" id="A0AA45WXX9"/>
<feature type="domain" description="AbiEi antitoxin N-terminal" evidence="1">
    <location>
        <begin position="5"/>
        <end position="51"/>
    </location>
</feature>
<protein>
    <submittedName>
        <fullName evidence="2">Transcriptional regulator, AbiEi antitoxin, Type IV TA system</fullName>
    </submittedName>
</protein>
<gene>
    <name evidence="2" type="ORF">SAMN06296020_111132</name>
</gene>